<feature type="compositionally biased region" description="Basic and acidic residues" evidence="1">
    <location>
        <begin position="102"/>
        <end position="130"/>
    </location>
</feature>
<dbReference type="AlphaFoldDB" id="A0A6A6Y1K6"/>
<proteinExistence type="predicted"/>
<feature type="region of interest" description="Disordered" evidence="1">
    <location>
        <begin position="1"/>
        <end position="84"/>
    </location>
</feature>
<evidence type="ECO:0000256" key="1">
    <source>
        <dbReference type="SAM" id="MobiDB-lite"/>
    </source>
</evidence>
<dbReference type="RefSeq" id="XP_033569665.1">
    <property type="nucleotide sequence ID" value="XM_033713223.1"/>
</dbReference>
<dbReference type="GeneID" id="54454116"/>
<organism evidence="2">
    <name type="scientific">Mytilinidion resinicola</name>
    <dbReference type="NCBI Taxonomy" id="574789"/>
    <lineage>
        <taxon>Eukaryota</taxon>
        <taxon>Fungi</taxon>
        <taxon>Dikarya</taxon>
        <taxon>Ascomycota</taxon>
        <taxon>Pezizomycotina</taxon>
        <taxon>Dothideomycetes</taxon>
        <taxon>Pleosporomycetidae</taxon>
        <taxon>Mytilinidiales</taxon>
        <taxon>Mytilinidiaceae</taxon>
        <taxon>Mytilinidion</taxon>
    </lineage>
</organism>
<protein>
    <submittedName>
        <fullName evidence="2 4">Uncharacterized protein</fullName>
    </submittedName>
</protein>
<reference evidence="4" key="2">
    <citation type="submission" date="2020-04" db="EMBL/GenBank/DDBJ databases">
        <authorList>
            <consortium name="NCBI Genome Project"/>
        </authorList>
    </citation>
    <scope>NUCLEOTIDE SEQUENCE</scope>
    <source>
        <strain evidence="4">CBS 304.34</strain>
    </source>
</reference>
<reference evidence="4" key="3">
    <citation type="submission" date="2025-04" db="UniProtKB">
        <authorList>
            <consortium name="RefSeq"/>
        </authorList>
    </citation>
    <scope>IDENTIFICATION</scope>
    <source>
        <strain evidence="4">CBS 304.34</strain>
    </source>
</reference>
<sequence length="152" mass="17393">MSQHNAMGKRHKPIVIRSDSEELEHLEQRSTIPDSSSSSDAHPGLGYVNTPSDRSRHQQRQPIVIRSDSEEREEPQRLLAHDRAQKGALLVSQLSQEWEEQQALREQQKARKMWDEAEKKGTQSHARRDAPPTTRSLSSHQHGIELLLNITV</sequence>
<keyword evidence="3" id="KW-1185">Reference proteome</keyword>
<evidence type="ECO:0000313" key="3">
    <source>
        <dbReference type="Proteomes" id="UP000504636"/>
    </source>
</evidence>
<reference evidence="2 4" key="1">
    <citation type="journal article" date="2020" name="Stud. Mycol.">
        <title>101 Dothideomycetes genomes: a test case for predicting lifestyles and emergence of pathogens.</title>
        <authorList>
            <person name="Haridas S."/>
            <person name="Albert R."/>
            <person name="Binder M."/>
            <person name="Bloem J."/>
            <person name="Labutti K."/>
            <person name="Salamov A."/>
            <person name="Andreopoulos B."/>
            <person name="Baker S."/>
            <person name="Barry K."/>
            <person name="Bills G."/>
            <person name="Bluhm B."/>
            <person name="Cannon C."/>
            <person name="Castanera R."/>
            <person name="Culley D."/>
            <person name="Daum C."/>
            <person name="Ezra D."/>
            <person name="Gonzalez J."/>
            <person name="Henrissat B."/>
            <person name="Kuo A."/>
            <person name="Liang C."/>
            <person name="Lipzen A."/>
            <person name="Lutzoni F."/>
            <person name="Magnuson J."/>
            <person name="Mondo S."/>
            <person name="Nolan M."/>
            <person name="Ohm R."/>
            <person name="Pangilinan J."/>
            <person name="Park H.-J."/>
            <person name="Ramirez L."/>
            <person name="Alfaro M."/>
            <person name="Sun H."/>
            <person name="Tritt A."/>
            <person name="Yoshinaga Y."/>
            <person name="Zwiers L.-H."/>
            <person name="Turgeon B."/>
            <person name="Goodwin S."/>
            <person name="Spatafora J."/>
            <person name="Crous P."/>
            <person name="Grigoriev I."/>
        </authorList>
    </citation>
    <scope>NUCLEOTIDE SEQUENCE</scope>
    <source>
        <strain evidence="2 4">CBS 304.34</strain>
    </source>
</reference>
<feature type="compositionally biased region" description="Basic and acidic residues" evidence="1">
    <location>
        <begin position="18"/>
        <end position="28"/>
    </location>
</feature>
<dbReference type="EMBL" id="MU003721">
    <property type="protein sequence ID" value="KAF2802701.1"/>
    <property type="molecule type" value="Genomic_DNA"/>
</dbReference>
<gene>
    <name evidence="2 4" type="ORF">BDZ99DRAFT_198986</name>
</gene>
<evidence type="ECO:0000313" key="4">
    <source>
        <dbReference type="RefSeq" id="XP_033569665.1"/>
    </source>
</evidence>
<dbReference type="Proteomes" id="UP000504636">
    <property type="component" value="Unplaced"/>
</dbReference>
<accession>A0A6A6Y1K6</accession>
<evidence type="ECO:0000313" key="2">
    <source>
        <dbReference type="EMBL" id="KAF2802701.1"/>
    </source>
</evidence>
<name>A0A6A6Y1K6_9PEZI</name>
<feature type="compositionally biased region" description="Basic and acidic residues" evidence="1">
    <location>
        <begin position="74"/>
        <end position="84"/>
    </location>
</feature>
<feature type="region of interest" description="Disordered" evidence="1">
    <location>
        <begin position="97"/>
        <end position="142"/>
    </location>
</feature>